<dbReference type="EMBL" id="LSYV01000047">
    <property type="protein sequence ID" value="KXZ46138.1"/>
    <property type="molecule type" value="Genomic_DNA"/>
</dbReference>
<evidence type="ECO:0008006" key="4">
    <source>
        <dbReference type="Google" id="ProtNLM"/>
    </source>
</evidence>
<sequence>MRLAYLFAADPSNCSNPGQSTSGPTALRSRVASLLDGAEPYLNGPMVHAHELSQPGVVALLQDLLLLPAPSKDTSGRRRLAGGSPEKASEPSAGRGGKPAPLPAPLSSTGSPPSLARWAAAVKVRLSSLPADFSYPVLRRMLAAVVVRAWLDGGCRGLSSEDEAAVRELFLQAELNGCTTQRFDRYFVCAVQAFGDKVRWIDGAAHKLLTGGQPTRWSLHGVKRNATAPGCEGRGQLMRQRHWSYYSNEYTLTGGGASFAGVEVCSRQFVTAILFRNPLKRLASHLRFILLHYRRFMEAQGAQGADYFKTYANASADFWQAVAPAIADNYYARTLLGEATWHERVGGLNATHADAARLVLLQYDMVVPLEADVGITSRLVAYGAGWPASYTDVHDKNITALQGYFNFDPTPFMPPSADMDRLYKRQDIDVRLYELAGTAWIMRVLIGQLDFLVYDTAASAGVLPWKGMPTDWKPSDEEADGDGNGRRVLGKGIWSGR</sequence>
<feature type="region of interest" description="Disordered" evidence="1">
    <location>
        <begin position="71"/>
        <end position="109"/>
    </location>
</feature>
<dbReference type="Proteomes" id="UP000075714">
    <property type="component" value="Unassembled WGS sequence"/>
</dbReference>
<dbReference type="AlphaFoldDB" id="A0A150G8I9"/>
<name>A0A150G8I9_GONPE</name>
<gene>
    <name evidence="2" type="ORF">GPECTOR_46g207</name>
</gene>
<evidence type="ECO:0000256" key="1">
    <source>
        <dbReference type="SAM" id="MobiDB-lite"/>
    </source>
</evidence>
<evidence type="ECO:0000313" key="3">
    <source>
        <dbReference type="Proteomes" id="UP000075714"/>
    </source>
</evidence>
<proteinExistence type="predicted"/>
<dbReference type="OrthoDB" id="529273at2759"/>
<keyword evidence="3" id="KW-1185">Reference proteome</keyword>
<protein>
    <recommendedName>
        <fullName evidence="4">Sulfotransferase</fullName>
    </recommendedName>
</protein>
<comment type="caution">
    <text evidence="2">The sequence shown here is derived from an EMBL/GenBank/DDBJ whole genome shotgun (WGS) entry which is preliminary data.</text>
</comment>
<feature type="region of interest" description="Disordered" evidence="1">
    <location>
        <begin position="473"/>
        <end position="497"/>
    </location>
</feature>
<accession>A0A150G8I9</accession>
<evidence type="ECO:0000313" key="2">
    <source>
        <dbReference type="EMBL" id="KXZ46138.1"/>
    </source>
</evidence>
<reference evidence="3" key="1">
    <citation type="journal article" date="2016" name="Nat. Commun.">
        <title>The Gonium pectorale genome demonstrates co-option of cell cycle regulation during the evolution of multicellularity.</title>
        <authorList>
            <person name="Hanschen E.R."/>
            <person name="Marriage T.N."/>
            <person name="Ferris P.J."/>
            <person name="Hamaji T."/>
            <person name="Toyoda A."/>
            <person name="Fujiyama A."/>
            <person name="Neme R."/>
            <person name="Noguchi H."/>
            <person name="Minakuchi Y."/>
            <person name="Suzuki M."/>
            <person name="Kawai-Toyooka H."/>
            <person name="Smith D.R."/>
            <person name="Sparks H."/>
            <person name="Anderson J."/>
            <person name="Bakaric R."/>
            <person name="Luria V."/>
            <person name="Karger A."/>
            <person name="Kirschner M.W."/>
            <person name="Durand P.M."/>
            <person name="Michod R.E."/>
            <person name="Nozaki H."/>
            <person name="Olson B.J."/>
        </authorList>
    </citation>
    <scope>NUCLEOTIDE SEQUENCE [LARGE SCALE GENOMIC DNA]</scope>
    <source>
        <strain evidence="3">NIES-2863</strain>
    </source>
</reference>
<organism evidence="2 3">
    <name type="scientific">Gonium pectorale</name>
    <name type="common">Green alga</name>
    <dbReference type="NCBI Taxonomy" id="33097"/>
    <lineage>
        <taxon>Eukaryota</taxon>
        <taxon>Viridiplantae</taxon>
        <taxon>Chlorophyta</taxon>
        <taxon>core chlorophytes</taxon>
        <taxon>Chlorophyceae</taxon>
        <taxon>CS clade</taxon>
        <taxon>Chlamydomonadales</taxon>
        <taxon>Volvocaceae</taxon>
        <taxon>Gonium</taxon>
    </lineage>
</organism>